<sequence>MPEKLPWSPELKTGPPVITPSSTSAQAITSSPTAAAAGEEVAAPSTVRDRAVAAAVATNLHSVFMDRNVGRRSHRVKNQILIREFYGT</sequence>
<name>A0ABN2BC70_9ACTN</name>
<protein>
    <submittedName>
        <fullName evidence="2">Uncharacterized protein</fullName>
    </submittedName>
</protein>
<evidence type="ECO:0000313" key="2">
    <source>
        <dbReference type="EMBL" id="GAA1537341.1"/>
    </source>
</evidence>
<feature type="region of interest" description="Disordered" evidence="1">
    <location>
        <begin position="1"/>
        <end position="33"/>
    </location>
</feature>
<gene>
    <name evidence="2" type="ORF">GCM10009788_44950</name>
</gene>
<dbReference type="EMBL" id="BAAAOR010000033">
    <property type="protein sequence ID" value="GAA1537341.1"/>
    <property type="molecule type" value="Genomic_DNA"/>
</dbReference>
<keyword evidence="3" id="KW-1185">Reference proteome</keyword>
<accession>A0ABN2BC70</accession>
<comment type="caution">
    <text evidence="2">The sequence shown here is derived from an EMBL/GenBank/DDBJ whole genome shotgun (WGS) entry which is preliminary data.</text>
</comment>
<evidence type="ECO:0000256" key="1">
    <source>
        <dbReference type="SAM" id="MobiDB-lite"/>
    </source>
</evidence>
<proteinExistence type="predicted"/>
<dbReference type="Proteomes" id="UP001500842">
    <property type="component" value="Unassembled WGS sequence"/>
</dbReference>
<organism evidence="2 3">
    <name type="scientific">Nocardioides humi</name>
    <dbReference type="NCBI Taxonomy" id="449461"/>
    <lineage>
        <taxon>Bacteria</taxon>
        <taxon>Bacillati</taxon>
        <taxon>Actinomycetota</taxon>
        <taxon>Actinomycetes</taxon>
        <taxon>Propionibacteriales</taxon>
        <taxon>Nocardioidaceae</taxon>
        <taxon>Nocardioides</taxon>
    </lineage>
</organism>
<feature type="compositionally biased region" description="Polar residues" evidence="1">
    <location>
        <begin position="19"/>
        <end position="33"/>
    </location>
</feature>
<evidence type="ECO:0000313" key="3">
    <source>
        <dbReference type="Proteomes" id="UP001500842"/>
    </source>
</evidence>
<reference evidence="2 3" key="1">
    <citation type="journal article" date="2019" name="Int. J. Syst. Evol. Microbiol.">
        <title>The Global Catalogue of Microorganisms (GCM) 10K type strain sequencing project: providing services to taxonomists for standard genome sequencing and annotation.</title>
        <authorList>
            <consortium name="The Broad Institute Genomics Platform"/>
            <consortium name="The Broad Institute Genome Sequencing Center for Infectious Disease"/>
            <person name="Wu L."/>
            <person name="Ma J."/>
        </authorList>
    </citation>
    <scope>NUCLEOTIDE SEQUENCE [LARGE SCALE GENOMIC DNA]</scope>
    <source>
        <strain evidence="2 3">JCM 14942</strain>
    </source>
</reference>